<name>A0ABV9GKX7_9BACL</name>
<proteinExistence type="predicted"/>
<comment type="caution">
    <text evidence="2">The sequence shown here is derived from an EMBL/GenBank/DDBJ whole genome shotgun (WGS) entry which is preliminary data.</text>
</comment>
<dbReference type="CDD" id="cd00009">
    <property type="entry name" value="AAA"/>
    <property type="match status" value="1"/>
</dbReference>
<dbReference type="InterPro" id="IPR041628">
    <property type="entry name" value="ChlI/MoxR_AAA_lid"/>
</dbReference>
<organism evidence="2 3">
    <name type="scientific">Camelliibacillus cellulosilyticus</name>
    <dbReference type="NCBI Taxonomy" id="2174486"/>
    <lineage>
        <taxon>Bacteria</taxon>
        <taxon>Bacillati</taxon>
        <taxon>Bacillota</taxon>
        <taxon>Bacilli</taxon>
        <taxon>Bacillales</taxon>
        <taxon>Sporolactobacillaceae</taxon>
        <taxon>Camelliibacillus</taxon>
    </lineage>
</organism>
<dbReference type="Proteomes" id="UP001596022">
    <property type="component" value="Unassembled WGS sequence"/>
</dbReference>
<dbReference type="InterPro" id="IPR011703">
    <property type="entry name" value="ATPase_AAA-3"/>
</dbReference>
<reference evidence="3" key="1">
    <citation type="journal article" date="2019" name="Int. J. Syst. Evol. Microbiol.">
        <title>The Global Catalogue of Microorganisms (GCM) 10K type strain sequencing project: providing services to taxonomists for standard genome sequencing and annotation.</title>
        <authorList>
            <consortium name="The Broad Institute Genomics Platform"/>
            <consortium name="The Broad Institute Genome Sequencing Center for Infectious Disease"/>
            <person name="Wu L."/>
            <person name="Ma J."/>
        </authorList>
    </citation>
    <scope>NUCLEOTIDE SEQUENCE [LARGE SCALE GENOMIC DNA]</scope>
    <source>
        <strain evidence="3">CGMCC 1.16306</strain>
    </source>
</reference>
<dbReference type="RefSeq" id="WP_376845528.1">
    <property type="nucleotide sequence ID" value="NZ_JBHSFW010000001.1"/>
</dbReference>
<dbReference type="Gene3D" id="1.10.8.80">
    <property type="entry name" value="Magnesium chelatase subunit I, C-Terminal domain"/>
    <property type="match status" value="1"/>
</dbReference>
<dbReference type="SUPFAM" id="SSF52540">
    <property type="entry name" value="P-loop containing nucleoside triphosphate hydrolases"/>
    <property type="match status" value="1"/>
</dbReference>
<evidence type="ECO:0000259" key="1">
    <source>
        <dbReference type="SMART" id="SM00382"/>
    </source>
</evidence>
<dbReference type="PANTHER" id="PTHR42759:SF5">
    <property type="entry name" value="METHANOL DEHYDROGENASE REGULATOR"/>
    <property type="match status" value="1"/>
</dbReference>
<gene>
    <name evidence="2" type="ORF">ACFO4N_04130</name>
</gene>
<dbReference type="SMART" id="SM00382">
    <property type="entry name" value="AAA"/>
    <property type="match status" value="1"/>
</dbReference>
<keyword evidence="3" id="KW-1185">Reference proteome</keyword>
<protein>
    <submittedName>
        <fullName evidence="2">AAA family ATPase</fullName>
    </submittedName>
</protein>
<dbReference type="InterPro" id="IPR050764">
    <property type="entry name" value="CbbQ/NirQ/NorQ/GpvN"/>
</dbReference>
<evidence type="ECO:0000313" key="2">
    <source>
        <dbReference type="EMBL" id="MFC4617916.1"/>
    </source>
</evidence>
<dbReference type="InterPro" id="IPR027417">
    <property type="entry name" value="P-loop_NTPase"/>
</dbReference>
<sequence length="316" mass="35417">MHVKKELEQLQTNIGRVLIGKEKVVELLMVALIAKGHVLLEDVPGTGKTMLSKALAKSIDGKFKRIQLTPDVLPSDITGIQIYNPKTQAFDIKPGPVLTNILLTDEINRATPRTQASLLEVMEERQVTIEGETLPIEPPFLVVATQNPIEQQGTFPLPEAQMDRFFMQINVGYPSFEEEKQMMRVYRANEPIETLEAIFSPTDLLKIQAEAKSVTISDDVEDYLLHIVQATRENEFIETGVSPRGTLAFMRGVQARAYLYDRDFVTPDDVKTLAPYILSHRLVLTMEGEMRMSKQQMLRNILEAVEAPVEAGASPA</sequence>
<evidence type="ECO:0000313" key="3">
    <source>
        <dbReference type="Proteomes" id="UP001596022"/>
    </source>
</evidence>
<feature type="domain" description="AAA+ ATPase" evidence="1">
    <location>
        <begin position="34"/>
        <end position="175"/>
    </location>
</feature>
<dbReference type="Pfam" id="PF17863">
    <property type="entry name" value="AAA_lid_2"/>
    <property type="match status" value="1"/>
</dbReference>
<dbReference type="PIRSF" id="PIRSF002849">
    <property type="entry name" value="AAA_ATPase_chaperone_MoxR_prd"/>
    <property type="match status" value="1"/>
</dbReference>
<dbReference type="PANTHER" id="PTHR42759">
    <property type="entry name" value="MOXR FAMILY PROTEIN"/>
    <property type="match status" value="1"/>
</dbReference>
<dbReference type="Gene3D" id="3.40.50.300">
    <property type="entry name" value="P-loop containing nucleotide triphosphate hydrolases"/>
    <property type="match status" value="1"/>
</dbReference>
<accession>A0ABV9GKX7</accession>
<dbReference type="EMBL" id="JBHSFW010000001">
    <property type="protein sequence ID" value="MFC4617916.1"/>
    <property type="molecule type" value="Genomic_DNA"/>
</dbReference>
<dbReference type="Pfam" id="PF07726">
    <property type="entry name" value="AAA_3"/>
    <property type="match status" value="1"/>
</dbReference>
<dbReference type="InterPro" id="IPR003593">
    <property type="entry name" value="AAA+_ATPase"/>
</dbReference>